<proteinExistence type="predicted"/>
<dbReference type="STRING" id="1796497.GCE9029_00031"/>
<keyword evidence="5" id="KW-0598">Phosphotransferase system</keyword>
<comment type="subcellular location">
    <subcellularLocation>
        <location evidence="1">Cytoplasm</location>
    </subcellularLocation>
</comment>
<dbReference type="PROSITE" id="PS51094">
    <property type="entry name" value="PTS_EIIA_TYPE_2"/>
    <property type="match status" value="1"/>
</dbReference>
<dbReference type="EC" id="2.7.1.-" evidence="8"/>
<keyword evidence="3" id="KW-0963">Cytoplasm</keyword>
<dbReference type="Proteomes" id="UP000071641">
    <property type="component" value="Unassembled WGS sequence"/>
</dbReference>
<dbReference type="Pfam" id="PF00359">
    <property type="entry name" value="PTS_EIIA_2"/>
    <property type="match status" value="1"/>
</dbReference>
<evidence type="ECO:0000313" key="9">
    <source>
        <dbReference type="Proteomes" id="UP000071641"/>
    </source>
</evidence>
<dbReference type="SUPFAM" id="SSF55804">
    <property type="entry name" value="Phoshotransferase/anion transport protein"/>
    <property type="match status" value="1"/>
</dbReference>
<dbReference type="GO" id="GO:0009401">
    <property type="term" value="P:phosphoenolpyruvate-dependent sugar phosphotransferase system"/>
    <property type="evidence" value="ECO:0007669"/>
    <property type="project" value="UniProtKB-KW"/>
</dbReference>
<evidence type="ECO:0000256" key="1">
    <source>
        <dbReference type="ARBA" id="ARBA00004496"/>
    </source>
</evidence>
<organism evidence="8 9">
    <name type="scientific">Grimontia celer</name>
    <dbReference type="NCBI Taxonomy" id="1796497"/>
    <lineage>
        <taxon>Bacteria</taxon>
        <taxon>Pseudomonadati</taxon>
        <taxon>Pseudomonadota</taxon>
        <taxon>Gammaproteobacteria</taxon>
        <taxon>Vibrionales</taxon>
        <taxon>Vibrionaceae</taxon>
        <taxon>Grimontia</taxon>
    </lineage>
</organism>
<evidence type="ECO:0000256" key="6">
    <source>
        <dbReference type="ARBA" id="ARBA00022777"/>
    </source>
</evidence>
<sequence length="147" mass="16329">MLSTLLSEHRIAVVDSVSDWKEAIHQVCAPLVKSGDIEPDYQSAIIDTTESLGPYYVLAPMIAMPHARPEQGVNNNALSLLVVRNGVEFHSEENDPVKLLLLLAAKDSDQHIELITKISEFFCSDEDVLAVTEAKNVQDIIEIIQKY</sequence>
<evidence type="ECO:0000256" key="2">
    <source>
        <dbReference type="ARBA" id="ARBA00022448"/>
    </source>
</evidence>
<evidence type="ECO:0000259" key="7">
    <source>
        <dbReference type="PROSITE" id="PS51094"/>
    </source>
</evidence>
<dbReference type="InterPro" id="IPR002178">
    <property type="entry name" value="PTS_EIIA_type-2_dom"/>
</dbReference>
<feature type="domain" description="PTS EIIA type-2" evidence="7">
    <location>
        <begin position="4"/>
        <end position="147"/>
    </location>
</feature>
<name>A0A128ESQ3_9GAMM</name>
<evidence type="ECO:0000313" key="8">
    <source>
        <dbReference type="EMBL" id="CZF77135.1"/>
    </source>
</evidence>
<keyword evidence="6" id="KW-0418">Kinase</keyword>
<dbReference type="EMBL" id="FIZX01000001">
    <property type="protein sequence ID" value="CZF77135.1"/>
    <property type="molecule type" value="Genomic_DNA"/>
</dbReference>
<dbReference type="GO" id="GO:0005737">
    <property type="term" value="C:cytoplasm"/>
    <property type="evidence" value="ECO:0007669"/>
    <property type="project" value="UniProtKB-SubCell"/>
</dbReference>
<dbReference type="AlphaFoldDB" id="A0A128ESQ3"/>
<dbReference type="InterPro" id="IPR051351">
    <property type="entry name" value="Ascorbate-PTS_EIIA_comp"/>
</dbReference>
<keyword evidence="9" id="KW-1185">Reference proteome</keyword>
<evidence type="ECO:0000256" key="4">
    <source>
        <dbReference type="ARBA" id="ARBA00022679"/>
    </source>
</evidence>
<accession>A0A128ESQ3</accession>
<keyword evidence="4 8" id="KW-0808">Transferase</keyword>
<gene>
    <name evidence="8" type="primary">ulaC</name>
    <name evidence="8" type="ORF">GCE9029_00031</name>
</gene>
<protein>
    <submittedName>
        <fullName evidence="8">Ascorbate-specific phosphotransferase enzyme IIA component</fullName>
        <ecNumber evidence="8">2.7.1.-</ecNumber>
    </submittedName>
</protein>
<dbReference type="RefSeq" id="WP_062660526.1">
    <property type="nucleotide sequence ID" value="NZ_FIZX01000001.1"/>
</dbReference>
<dbReference type="CDD" id="cd00211">
    <property type="entry name" value="PTS_IIA_fru"/>
    <property type="match status" value="1"/>
</dbReference>
<evidence type="ECO:0000256" key="3">
    <source>
        <dbReference type="ARBA" id="ARBA00022490"/>
    </source>
</evidence>
<dbReference type="PANTHER" id="PTHR36203:SF4">
    <property type="entry name" value="MANNITOL-SPECIFIC CRYPTIC PHOSPHOTRANSFERASE ENZYME IIA COMPONENT"/>
    <property type="match status" value="1"/>
</dbReference>
<dbReference type="InterPro" id="IPR016152">
    <property type="entry name" value="PTrfase/Anion_transptr"/>
</dbReference>
<reference evidence="9" key="1">
    <citation type="submission" date="2016-02" db="EMBL/GenBank/DDBJ databases">
        <authorList>
            <person name="Rodrigo-Torres Lidia"/>
            <person name="Arahal R.David."/>
        </authorList>
    </citation>
    <scope>NUCLEOTIDE SEQUENCE [LARGE SCALE GENOMIC DNA]</scope>
    <source>
        <strain evidence="9">CECT 9029</strain>
    </source>
</reference>
<dbReference type="Gene3D" id="3.40.930.10">
    <property type="entry name" value="Mannitol-specific EII, Chain A"/>
    <property type="match status" value="1"/>
</dbReference>
<dbReference type="PANTHER" id="PTHR36203">
    <property type="entry name" value="ASCORBATE-SPECIFIC PTS SYSTEM EIIA COMPONENT"/>
    <property type="match status" value="1"/>
</dbReference>
<dbReference type="OrthoDB" id="1634238at2"/>
<dbReference type="GO" id="GO:0016301">
    <property type="term" value="F:kinase activity"/>
    <property type="evidence" value="ECO:0007669"/>
    <property type="project" value="UniProtKB-KW"/>
</dbReference>
<keyword evidence="2" id="KW-0813">Transport</keyword>
<evidence type="ECO:0000256" key="5">
    <source>
        <dbReference type="ARBA" id="ARBA00022683"/>
    </source>
</evidence>